<name>A0A3Q1I4J2_9TELE</name>
<feature type="region of interest" description="Disordered" evidence="1">
    <location>
        <begin position="105"/>
        <end position="126"/>
    </location>
</feature>
<organism evidence="2 3">
    <name type="scientific">Acanthochromis polyacanthus</name>
    <name type="common">spiny chromis</name>
    <dbReference type="NCBI Taxonomy" id="80966"/>
    <lineage>
        <taxon>Eukaryota</taxon>
        <taxon>Metazoa</taxon>
        <taxon>Chordata</taxon>
        <taxon>Craniata</taxon>
        <taxon>Vertebrata</taxon>
        <taxon>Euteleostomi</taxon>
        <taxon>Actinopterygii</taxon>
        <taxon>Neopterygii</taxon>
        <taxon>Teleostei</taxon>
        <taxon>Neoteleostei</taxon>
        <taxon>Acanthomorphata</taxon>
        <taxon>Ovalentaria</taxon>
        <taxon>Pomacentridae</taxon>
        <taxon>Acanthochromis</taxon>
    </lineage>
</organism>
<dbReference type="Proteomes" id="UP000257200">
    <property type="component" value="Unplaced"/>
</dbReference>
<dbReference type="PANTHER" id="PTHR21838">
    <property type="entry name" value="COILED-COIL DOMAIN-CONTAINING PROTEIN 137"/>
    <property type="match status" value="1"/>
</dbReference>
<dbReference type="GO" id="GO:0005634">
    <property type="term" value="C:nucleus"/>
    <property type="evidence" value="ECO:0007669"/>
    <property type="project" value="TreeGrafter"/>
</dbReference>
<feature type="compositionally biased region" description="Basic and acidic residues" evidence="1">
    <location>
        <begin position="154"/>
        <end position="184"/>
    </location>
</feature>
<dbReference type="PANTHER" id="PTHR21838:SF2">
    <property type="entry name" value="COILED-COIL DOMAIN-CONTAINING PROTEIN 137"/>
    <property type="match status" value="1"/>
</dbReference>
<protein>
    <submittedName>
        <fullName evidence="2">Coiled-coil domain containing 137</fullName>
    </submittedName>
</protein>
<dbReference type="InParanoid" id="A0A3Q1I4J2"/>
<feature type="compositionally biased region" description="Basic and acidic residues" evidence="1">
    <location>
        <begin position="267"/>
        <end position="283"/>
    </location>
</feature>
<dbReference type="Ensembl" id="ENSAPOT00000035201.1">
    <property type="protein sequence ID" value="ENSAPOP00000034510.1"/>
    <property type="gene ID" value="ENSAPOG00000023854.1"/>
</dbReference>
<dbReference type="AlphaFoldDB" id="A0A3Q1I4J2"/>
<feature type="region of interest" description="Disordered" evidence="1">
    <location>
        <begin position="151"/>
        <end position="184"/>
    </location>
</feature>
<reference evidence="2" key="1">
    <citation type="submission" date="2025-08" db="UniProtKB">
        <authorList>
            <consortium name="Ensembl"/>
        </authorList>
    </citation>
    <scope>IDENTIFICATION</scope>
</reference>
<keyword evidence="3" id="KW-1185">Reference proteome</keyword>
<evidence type="ECO:0000313" key="3">
    <source>
        <dbReference type="Proteomes" id="UP000257200"/>
    </source>
</evidence>
<accession>A0A3Q1I4J2</accession>
<dbReference type="GeneTree" id="ENSGT00390000004169"/>
<proteinExistence type="predicted"/>
<evidence type="ECO:0000313" key="2">
    <source>
        <dbReference type="Ensembl" id="ENSAPOP00000034510.1"/>
    </source>
</evidence>
<dbReference type="STRING" id="80966.ENSAPOP00000034510"/>
<feature type="region of interest" description="Disordered" evidence="1">
    <location>
        <begin position="263"/>
        <end position="283"/>
    </location>
</feature>
<reference evidence="2" key="2">
    <citation type="submission" date="2025-09" db="UniProtKB">
        <authorList>
            <consortium name="Ensembl"/>
        </authorList>
    </citation>
    <scope>IDENTIFICATION</scope>
</reference>
<dbReference type="InterPro" id="IPR026680">
    <property type="entry name" value="CCDC137"/>
</dbReference>
<evidence type="ECO:0000256" key="1">
    <source>
        <dbReference type="SAM" id="MobiDB-lite"/>
    </source>
</evidence>
<sequence length="283" mass="31997">NDSSFGGLALELPGVSLLEPGWSLVRTNCSEGSFGASLCFRFGYIKIHASVVQTIMGQKLKGDGKPKKAKEEDHLEHIPFRLREIMKSKHRMKKGSLNSKKLKAAISPNSKAEDSQDGDIPVPHFKRGKQEGVKAYLRRMDNETKHVLFLTKNQVDRKPELDADKQEKPAGKGKSDKKKEQETKMEKEMFIDTVAFGEVSMAPPSLSVKPKKAQLKPQVTVLYSEHMLTSLLMSSTTKPSMARQRIMEEERVRAVEAYRLLKKQKQQQHEARTANLEKLKNLQ</sequence>